<evidence type="ECO:0000313" key="8">
    <source>
        <dbReference type="Proteomes" id="UP000183898"/>
    </source>
</evidence>
<comment type="subcellular location">
    <subcellularLocation>
        <location evidence="1">Membrane</location>
        <topology evidence="1">Multi-pass membrane protein</topology>
    </subcellularLocation>
</comment>
<feature type="transmembrane region" description="Helical" evidence="5">
    <location>
        <begin position="179"/>
        <end position="196"/>
    </location>
</feature>
<keyword evidence="3 5" id="KW-1133">Transmembrane helix</keyword>
<feature type="transmembrane region" description="Helical" evidence="5">
    <location>
        <begin position="119"/>
        <end position="140"/>
    </location>
</feature>
<keyword evidence="2 5" id="KW-0812">Transmembrane</keyword>
<reference evidence="7 8" key="1">
    <citation type="submission" date="2016-10" db="EMBL/GenBank/DDBJ databases">
        <authorList>
            <person name="de Groot N.N."/>
        </authorList>
    </citation>
    <scope>NUCLEOTIDE SEQUENCE [LARGE SCALE GENOMIC DNA]</scope>
    <source>
        <strain evidence="7 8">Nl18</strain>
    </source>
</reference>
<dbReference type="InterPro" id="IPR007016">
    <property type="entry name" value="O-antigen_ligase-rel_domated"/>
</dbReference>
<dbReference type="GO" id="GO:0016020">
    <property type="term" value="C:membrane"/>
    <property type="evidence" value="ECO:0007669"/>
    <property type="project" value="UniProtKB-SubCell"/>
</dbReference>
<dbReference type="InterPro" id="IPR051533">
    <property type="entry name" value="WaaL-like"/>
</dbReference>
<dbReference type="Proteomes" id="UP000183898">
    <property type="component" value="Unassembled WGS sequence"/>
</dbReference>
<evidence type="ECO:0000256" key="3">
    <source>
        <dbReference type="ARBA" id="ARBA00022989"/>
    </source>
</evidence>
<evidence type="ECO:0000313" key="7">
    <source>
        <dbReference type="EMBL" id="SEM75504.1"/>
    </source>
</evidence>
<evidence type="ECO:0000256" key="4">
    <source>
        <dbReference type="ARBA" id="ARBA00023136"/>
    </source>
</evidence>
<feature type="transmembrane region" description="Helical" evidence="5">
    <location>
        <begin position="226"/>
        <end position="242"/>
    </location>
</feature>
<feature type="transmembrane region" description="Helical" evidence="5">
    <location>
        <begin position="202"/>
        <end position="219"/>
    </location>
</feature>
<name>A0A1H8B028_9PROT</name>
<evidence type="ECO:0000256" key="2">
    <source>
        <dbReference type="ARBA" id="ARBA00022692"/>
    </source>
</evidence>
<feature type="transmembrane region" description="Helical" evidence="5">
    <location>
        <begin position="152"/>
        <end position="172"/>
    </location>
</feature>
<feature type="domain" description="O-antigen ligase-related" evidence="6">
    <location>
        <begin position="187"/>
        <end position="344"/>
    </location>
</feature>
<dbReference type="PANTHER" id="PTHR37422:SF13">
    <property type="entry name" value="LIPOPOLYSACCHARIDE BIOSYNTHESIS PROTEIN PA4999-RELATED"/>
    <property type="match status" value="1"/>
</dbReference>
<evidence type="ECO:0000256" key="5">
    <source>
        <dbReference type="SAM" id="Phobius"/>
    </source>
</evidence>
<dbReference type="RefSeq" id="WP_254772535.1">
    <property type="nucleotide sequence ID" value="NZ_FOCT01000001.1"/>
</dbReference>
<evidence type="ECO:0000259" key="6">
    <source>
        <dbReference type="Pfam" id="PF04932"/>
    </source>
</evidence>
<gene>
    <name evidence="7" type="ORF">SAMN05216404_10165</name>
</gene>
<sequence length="417" mass="46936">MSTSAHPINLMQPTANAWRDGLAKSVLFFFGIALWYKGLSFYAYYLLPLAWVIDGGLGRSGKTVREPLAIGMLLLCFVLALGILWSDRPDLGFKVWRRYFAFLVFIPYLGLLNKERLPWAIYGALLGYFGALLIGLYHWLVMGVQGIPALGMPYLHFSSMLGIGVILALYLTSTSKNKTGKALFWALALFLLFIQFNQNARGILVATLISSVFLVFFLYRKKLSRLFTFIAILSFAASFSAYNSSSFEERLSQARQDIELLEQENFNSSIGYRLALWDVGLHGIAEHPFVGHGTGAAARYFEKTVETYKGGIYRSLTEFHDTYHYHNDWIEIGMQLGLLGLIAYALLLWGWFQTLARRGHVALAAALVSFIFACGLVDNLVFFRQIIFLLIVVTTIFISYKGIGNTSTRVFTSSHDM</sequence>
<feature type="transmembrane region" description="Helical" evidence="5">
    <location>
        <begin position="332"/>
        <end position="352"/>
    </location>
</feature>
<keyword evidence="4 5" id="KW-0472">Membrane</keyword>
<accession>A0A1H8B028</accession>
<feature type="transmembrane region" description="Helical" evidence="5">
    <location>
        <begin position="359"/>
        <end position="376"/>
    </location>
</feature>
<feature type="transmembrane region" description="Helical" evidence="5">
    <location>
        <begin position="68"/>
        <end position="84"/>
    </location>
</feature>
<dbReference type="EMBL" id="FOCT01000001">
    <property type="protein sequence ID" value="SEM75504.1"/>
    <property type="molecule type" value="Genomic_DNA"/>
</dbReference>
<feature type="transmembrane region" description="Helical" evidence="5">
    <location>
        <begin position="96"/>
        <end position="112"/>
    </location>
</feature>
<dbReference type="PANTHER" id="PTHR37422">
    <property type="entry name" value="TEICHURONIC ACID BIOSYNTHESIS PROTEIN TUAE"/>
    <property type="match status" value="1"/>
</dbReference>
<organism evidence="7 8">
    <name type="scientific">Nitrosospira multiformis</name>
    <dbReference type="NCBI Taxonomy" id="1231"/>
    <lineage>
        <taxon>Bacteria</taxon>
        <taxon>Pseudomonadati</taxon>
        <taxon>Pseudomonadota</taxon>
        <taxon>Betaproteobacteria</taxon>
        <taxon>Nitrosomonadales</taxon>
        <taxon>Nitrosomonadaceae</taxon>
        <taxon>Nitrosospira</taxon>
    </lineage>
</organism>
<dbReference type="GO" id="GO:0016874">
    <property type="term" value="F:ligase activity"/>
    <property type="evidence" value="ECO:0007669"/>
    <property type="project" value="UniProtKB-KW"/>
</dbReference>
<dbReference type="AlphaFoldDB" id="A0A1H8B028"/>
<keyword evidence="7" id="KW-0436">Ligase</keyword>
<protein>
    <submittedName>
        <fullName evidence="7">O-antigen ligase</fullName>
    </submittedName>
</protein>
<dbReference type="Pfam" id="PF04932">
    <property type="entry name" value="Wzy_C"/>
    <property type="match status" value="1"/>
</dbReference>
<proteinExistence type="predicted"/>
<evidence type="ECO:0000256" key="1">
    <source>
        <dbReference type="ARBA" id="ARBA00004141"/>
    </source>
</evidence>
<feature type="transmembrane region" description="Helical" evidence="5">
    <location>
        <begin position="26"/>
        <end position="47"/>
    </location>
</feature>
<feature type="transmembrane region" description="Helical" evidence="5">
    <location>
        <begin position="382"/>
        <end position="400"/>
    </location>
</feature>